<evidence type="ECO:0000313" key="1">
    <source>
        <dbReference type="EMBL" id="CAG8770934.1"/>
    </source>
</evidence>
<gene>
    <name evidence="1" type="ORF">RPERSI_LOCUS16393</name>
</gene>
<protein>
    <submittedName>
        <fullName evidence="1">32489_t:CDS:1</fullName>
    </submittedName>
</protein>
<evidence type="ECO:0000313" key="2">
    <source>
        <dbReference type="Proteomes" id="UP000789920"/>
    </source>
</evidence>
<keyword evidence="2" id="KW-1185">Reference proteome</keyword>
<reference evidence="1" key="1">
    <citation type="submission" date="2021-06" db="EMBL/GenBank/DDBJ databases">
        <authorList>
            <person name="Kallberg Y."/>
            <person name="Tangrot J."/>
            <person name="Rosling A."/>
        </authorList>
    </citation>
    <scope>NUCLEOTIDE SEQUENCE</scope>
    <source>
        <strain evidence="1">MA461A</strain>
    </source>
</reference>
<comment type="caution">
    <text evidence="1">The sequence shown here is derived from an EMBL/GenBank/DDBJ whole genome shotgun (WGS) entry which is preliminary data.</text>
</comment>
<dbReference type="Proteomes" id="UP000789920">
    <property type="component" value="Unassembled WGS sequence"/>
</dbReference>
<name>A0ACA9QZH2_9GLOM</name>
<accession>A0ACA9QZH2</accession>
<proteinExistence type="predicted"/>
<feature type="non-terminal residue" evidence="1">
    <location>
        <position position="1"/>
    </location>
</feature>
<organism evidence="1 2">
    <name type="scientific">Racocetra persica</name>
    <dbReference type="NCBI Taxonomy" id="160502"/>
    <lineage>
        <taxon>Eukaryota</taxon>
        <taxon>Fungi</taxon>
        <taxon>Fungi incertae sedis</taxon>
        <taxon>Mucoromycota</taxon>
        <taxon>Glomeromycotina</taxon>
        <taxon>Glomeromycetes</taxon>
        <taxon>Diversisporales</taxon>
        <taxon>Gigasporaceae</taxon>
        <taxon>Racocetra</taxon>
    </lineage>
</organism>
<dbReference type="EMBL" id="CAJVQC010040477">
    <property type="protein sequence ID" value="CAG8770934.1"/>
    <property type="molecule type" value="Genomic_DNA"/>
</dbReference>
<sequence length="192" mass="22897">YEYDWVTFFENSENRRLYKVRFFGNKEERTPFKDFKVSRLLKLAKVLVEDYRRRLFGRQLRCSHIIIIAFIVIFILLVYFLLAIGFIFVYIIAKFLPYEQADKSLPNEKADNNTEVSSYKCKISKSSLEENIGITLDDASDPLIIRKYIIYTTISLLRMKTKYQFKIESIVITEKQRNELRHLLCGIVNEKH</sequence>